<feature type="region of interest" description="Disordered" evidence="2">
    <location>
        <begin position="220"/>
        <end position="241"/>
    </location>
</feature>
<dbReference type="Proteomes" id="UP000070544">
    <property type="component" value="Unassembled WGS sequence"/>
</dbReference>
<evidence type="ECO:0000256" key="1">
    <source>
        <dbReference type="SAM" id="Coils"/>
    </source>
</evidence>
<dbReference type="EMBL" id="KQ965773">
    <property type="protein sequence ID" value="KXS13837.1"/>
    <property type="molecule type" value="Genomic_DNA"/>
</dbReference>
<keyword evidence="4" id="KW-1185">Reference proteome</keyword>
<evidence type="ECO:0000313" key="3">
    <source>
        <dbReference type="EMBL" id="KXS13837.1"/>
    </source>
</evidence>
<feature type="region of interest" description="Disordered" evidence="2">
    <location>
        <begin position="1"/>
        <end position="125"/>
    </location>
</feature>
<keyword evidence="1" id="KW-0175">Coiled coil</keyword>
<organism evidence="3 4">
    <name type="scientific">Gonapodya prolifera (strain JEL478)</name>
    <name type="common">Monoblepharis prolifera</name>
    <dbReference type="NCBI Taxonomy" id="1344416"/>
    <lineage>
        <taxon>Eukaryota</taxon>
        <taxon>Fungi</taxon>
        <taxon>Fungi incertae sedis</taxon>
        <taxon>Chytridiomycota</taxon>
        <taxon>Chytridiomycota incertae sedis</taxon>
        <taxon>Monoblepharidomycetes</taxon>
        <taxon>Monoblepharidales</taxon>
        <taxon>Gonapodyaceae</taxon>
        <taxon>Gonapodya</taxon>
    </lineage>
</organism>
<reference evidence="3 4" key="1">
    <citation type="journal article" date="2015" name="Genome Biol. Evol.">
        <title>Phylogenomic analyses indicate that early fungi evolved digesting cell walls of algal ancestors of land plants.</title>
        <authorList>
            <person name="Chang Y."/>
            <person name="Wang S."/>
            <person name="Sekimoto S."/>
            <person name="Aerts A.L."/>
            <person name="Choi C."/>
            <person name="Clum A."/>
            <person name="LaButti K.M."/>
            <person name="Lindquist E.A."/>
            <person name="Yee Ngan C."/>
            <person name="Ohm R.A."/>
            <person name="Salamov A.A."/>
            <person name="Grigoriev I.V."/>
            <person name="Spatafora J.W."/>
            <person name="Berbee M.L."/>
        </authorList>
    </citation>
    <scope>NUCLEOTIDE SEQUENCE [LARGE SCALE GENOMIC DNA]</scope>
    <source>
        <strain evidence="3 4">JEL478</strain>
    </source>
</reference>
<feature type="compositionally biased region" description="Basic and acidic residues" evidence="2">
    <location>
        <begin position="1"/>
        <end position="12"/>
    </location>
</feature>
<feature type="coiled-coil region" evidence="1">
    <location>
        <begin position="125"/>
        <end position="159"/>
    </location>
</feature>
<name>A0A139AAR7_GONPJ</name>
<dbReference type="AlphaFoldDB" id="A0A139AAR7"/>
<sequence length="241" mass="27259">MAESRREPSTHESKRRHKGKKSGDKDPAPPYKMVLSYADLNHSLARISGNHSKNKSSGTINDRTSVPATIQESRTPPYPTRPIVAFSSIPPSQDPRQSPGVDSQPPRRQLDAKVPARWLAEERAGDRTRSRTERYEARIEELERELRLAREAVERRDIAIASMCVASTNRLFERNFFQDQLQEAAWRLEQCEAYIQGGIKSTGMSTGGMETLQVIGNENSARTLPYDKSHESSPLSDVWRQ</sequence>
<gene>
    <name evidence="3" type="ORF">M427DRAFT_358124</name>
</gene>
<evidence type="ECO:0000256" key="2">
    <source>
        <dbReference type="SAM" id="MobiDB-lite"/>
    </source>
</evidence>
<feature type="compositionally biased region" description="Polar residues" evidence="2">
    <location>
        <begin position="49"/>
        <end position="74"/>
    </location>
</feature>
<evidence type="ECO:0000313" key="4">
    <source>
        <dbReference type="Proteomes" id="UP000070544"/>
    </source>
</evidence>
<accession>A0A139AAR7</accession>
<proteinExistence type="predicted"/>
<protein>
    <submittedName>
        <fullName evidence="3">Uncharacterized protein</fullName>
    </submittedName>
</protein>